<evidence type="ECO:0000313" key="2">
    <source>
        <dbReference type="EMBL" id="RHZ88339.1"/>
    </source>
</evidence>
<keyword evidence="3" id="KW-1185">Reference proteome</keyword>
<dbReference type="Proteomes" id="UP000266861">
    <property type="component" value="Unassembled WGS sequence"/>
</dbReference>
<reference evidence="2 3" key="1">
    <citation type="submission" date="2018-08" db="EMBL/GenBank/DDBJ databases">
        <title>Genome and evolution of the arbuscular mycorrhizal fungus Diversispora epigaea (formerly Glomus versiforme) and its bacterial endosymbionts.</title>
        <authorList>
            <person name="Sun X."/>
            <person name="Fei Z."/>
            <person name="Harrison M."/>
        </authorList>
    </citation>
    <scope>NUCLEOTIDE SEQUENCE [LARGE SCALE GENOMIC DNA]</scope>
    <source>
        <strain evidence="2 3">IT104</strain>
    </source>
</reference>
<dbReference type="EMBL" id="PQFF01000021">
    <property type="protein sequence ID" value="RHZ88339.1"/>
    <property type="molecule type" value="Genomic_DNA"/>
</dbReference>
<feature type="compositionally biased region" description="Acidic residues" evidence="1">
    <location>
        <begin position="136"/>
        <end position="148"/>
    </location>
</feature>
<feature type="region of interest" description="Disordered" evidence="1">
    <location>
        <begin position="54"/>
        <end position="88"/>
    </location>
</feature>
<evidence type="ECO:0000256" key="1">
    <source>
        <dbReference type="SAM" id="MobiDB-lite"/>
    </source>
</evidence>
<feature type="compositionally biased region" description="Basic and acidic residues" evidence="1">
    <location>
        <begin position="149"/>
        <end position="159"/>
    </location>
</feature>
<feature type="region of interest" description="Disordered" evidence="1">
    <location>
        <begin position="1"/>
        <end position="32"/>
    </location>
</feature>
<comment type="caution">
    <text evidence="2">The sequence shown here is derived from an EMBL/GenBank/DDBJ whole genome shotgun (WGS) entry which is preliminary data.</text>
</comment>
<feature type="compositionally biased region" description="Low complexity" evidence="1">
    <location>
        <begin position="1"/>
        <end position="25"/>
    </location>
</feature>
<dbReference type="OrthoDB" id="2488951at2759"/>
<evidence type="ECO:0000313" key="3">
    <source>
        <dbReference type="Proteomes" id="UP000266861"/>
    </source>
</evidence>
<sequence length="159" mass="18879">MVMNWQISQPQPQQQQQQQQQSKYQQEIEEVVGTNHKDSLTMLAAVASEVRSQIRGKRRRIDVEEDNNNNENGNDDNPQIQPQSHRPPKIAQLQFRFQIPQQKNVVNYWVSKFLADSESDTESELRRWVKRRRIEDLEEEGDDGDHDNEEYRQNKMSSE</sequence>
<protein>
    <submittedName>
        <fullName evidence="2">Uncharacterized protein</fullName>
    </submittedName>
</protein>
<feature type="region of interest" description="Disordered" evidence="1">
    <location>
        <begin position="132"/>
        <end position="159"/>
    </location>
</feature>
<accession>A0A397JIY9</accession>
<proteinExistence type="predicted"/>
<organism evidence="2 3">
    <name type="scientific">Diversispora epigaea</name>
    <dbReference type="NCBI Taxonomy" id="1348612"/>
    <lineage>
        <taxon>Eukaryota</taxon>
        <taxon>Fungi</taxon>
        <taxon>Fungi incertae sedis</taxon>
        <taxon>Mucoromycota</taxon>
        <taxon>Glomeromycotina</taxon>
        <taxon>Glomeromycetes</taxon>
        <taxon>Diversisporales</taxon>
        <taxon>Diversisporaceae</taxon>
        <taxon>Diversispora</taxon>
    </lineage>
</organism>
<name>A0A397JIY9_9GLOM</name>
<dbReference type="AlphaFoldDB" id="A0A397JIY9"/>
<gene>
    <name evidence="2" type="ORF">Glove_23g103</name>
</gene>